<keyword evidence="4" id="KW-1185">Reference proteome</keyword>
<evidence type="ECO:0000256" key="1">
    <source>
        <dbReference type="ARBA" id="ARBA00022975"/>
    </source>
</evidence>
<evidence type="ECO:0000313" key="3">
    <source>
        <dbReference type="EMBL" id="MBD8001736.1"/>
    </source>
</evidence>
<protein>
    <recommendedName>
        <fullName evidence="2">Dihydroorotase catalytic domain-containing protein</fullName>
    </recommendedName>
</protein>
<dbReference type="EMBL" id="JACSPQ010000002">
    <property type="protein sequence ID" value="MBD8001736.1"/>
    <property type="molecule type" value="Genomic_DNA"/>
</dbReference>
<dbReference type="RefSeq" id="WP_178255647.1">
    <property type="nucleotide sequence ID" value="NZ_JACSPQ010000002.1"/>
</dbReference>
<keyword evidence="1" id="KW-0665">Pyrimidine biosynthesis</keyword>
<evidence type="ECO:0000313" key="4">
    <source>
        <dbReference type="Proteomes" id="UP000616346"/>
    </source>
</evidence>
<dbReference type="Pfam" id="PF12890">
    <property type="entry name" value="DHOase"/>
    <property type="match status" value="1"/>
</dbReference>
<feature type="domain" description="Dihydroorotase catalytic" evidence="2">
    <location>
        <begin position="39"/>
        <end position="139"/>
    </location>
</feature>
<dbReference type="InterPro" id="IPR024403">
    <property type="entry name" value="DHOase_cat"/>
</dbReference>
<proteinExistence type="predicted"/>
<evidence type="ECO:0000259" key="2">
    <source>
        <dbReference type="Pfam" id="PF12890"/>
    </source>
</evidence>
<dbReference type="Proteomes" id="UP000616346">
    <property type="component" value="Unassembled WGS sequence"/>
</dbReference>
<organism evidence="3 4">
    <name type="scientific">Phocaeicola faecium</name>
    <dbReference type="NCBI Taxonomy" id="2762213"/>
    <lineage>
        <taxon>Bacteria</taxon>
        <taxon>Pseudomonadati</taxon>
        <taxon>Bacteroidota</taxon>
        <taxon>Bacteroidia</taxon>
        <taxon>Bacteroidales</taxon>
        <taxon>Bacteroidaceae</taxon>
        <taxon>Phocaeicola</taxon>
    </lineage>
</organism>
<comment type="caution">
    <text evidence="3">The sequence shown here is derived from an EMBL/GenBank/DDBJ whole genome shotgun (WGS) entry which is preliminary data.</text>
</comment>
<accession>A0ABR8VAR4</accession>
<sequence length="156" mass="17308">MRHLILITLATLIGGIAPVGAQELKTTRWASYDISFLAPEDIEVEDDSEEGYIVSNPNYYITVQLLAGEGIKVSELPQELKNIAADDEVTEQTDVTSFELPQFYGAKLTGNCESERCVYSYLMAKDASCGFYVSIVCPKAHEQTAESILHSFKMEE</sequence>
<reference evidence="3 4" key="1">
    <citation type="submission" date="2020-08" db="EMBL/GenBank/DDBJ databases">
        <title>A Genomic Blueprint of the Chicken Gut Microbiome.</title>
        <authorList>
            <person name="Gilroy R."/>
            <person name="Ravi A."/>
            <person name="Getino M."/>
            <person name="Pursley I."/>
            <person name="Horton D.L."/>
            <person name="Alikhan N.-F."/>
            <person name="Baker D."/>
            <person name="Gharbi K."/>
            <person name="Hall N."/>
            <person name="Watson M."/>
            <person name="Adriaenssens E.M."/>
            <person name="Foster-Nyarko E."/>
            <person name="Jarju S."/>
            <person name="Secka A."/>
            <person name="Antonio M."/>
            <person name="Oren A."/>
            <person name="Chaudhuri R."/>
            <person name="La Ragione R.M."/>
            <person name="Hildebrand F."/>
            <person name="Pallen M.J."/>
        </authorList>
    </citation>
    <scope>NUCLEOTIDE SEQUENCE [LARGE SCALE GENOMIC DNA]</scope>
    <source>
        <strain evidence="3 4">Sa1YUN3</strain>
    </source>
</reference>
<name>A0ABR8VAR4_9BACT</name>
<gene>
    <name evidence="3" type="ORF">H9626_05815</name>
</gene>